<dbReference type="Proteomes" id="UP000814128">
    <property type="component" value="Unassembled WGS sequence"/>
</dbReference>
<keyword evidence="2" id="KW-1185">Reference proteome</keyword>
<comment type="caution">
    <text evidence="1">The sequence shown here is derived from an EMBL/GenBank/DDBJ whole genome shotgun (WGS) entry which is preliminary data.</text>
</comment>
<dbReference type="EMBL" id="MU274283">
    <property type="protein sequence ID" value="KAI0026687.1"/>
    <property type="molecule type" value="Genomic_DNA"/>
</dbReference>
<accession>A0ACB8Q4Y6</accession>
<evidence type="ECO:0000313" key="2">
    <source>
        <dbReference type="Proteomes" id="UP000814128"/>
    </source>
</evidence>
<sequence length="543" mass="58414">MSVRGCPTGCVSGLVSGAGELTSGSMGRGEGSLAKGGRDDDDEGSGLDSWRPRVSCWMAVGAGRPSILTPQRSWSKGPRDRSTYDLKAKKLAYPEDDPRIGNVRATARHAGIGAQENLGRWDREMKWGRSVGIAAAGRDAANWPVARVGTRALPQWYMVFSAGNQLVQVMAGQRREGSWISLRTPYDSFEERLGAEVKWKGVVKGYGLQAFSLTYYKRRGWLDRVASRSRIPKVPRRDYPASMKLTLILVLTHLLVCANAHPPCHDIHHLAREPDPVSVQAGHDDSGASQADGSLSAAINDLGGVSAVVGELSAQGAASGGSIAIVEDWKALGHTLSSGVPISFALSDWDLNGSYSQGGPSQQVIAYGSRSRWYYSLDWPLSPQAFTNGSIGTCRIGATSRRSALAGTLLKTVELLHMECISYSMIAAQTTKVLWLQNPYPLSAFKLPRSSPINIPPLSPAAIQPLCSLLDCLIYASSESALSLTCCLFRPLAQSGLIDGAHSSIYEDSGTEPRCHNGINSPGDVHREGIRVAETAREAIWNR</sequence>
<proteinExistence type="predicted"/>
<protein>
    <submittedName>
        <fullName evidence="1">Uncharacterized protein</fullName>
    </submittedName>
</protein>
<organism evidence="1 2">
    <name type="scientific">Vararia minispora EC-137</name>
    <dbReference type="NCBI Taxonomy" id="1314806"/>
    <lineage>
        <taxon>Eukaryota</taxon>
        <taxon>Fungi</taxon>
        <taxon>Dikarya</taxon>
        <taxon>Basidiomycota</taxon>
        <taxon>Agaricomycotina</taxon>
        <taxon>Agaricomycetes</taxon>
        <taxon>Russulales</taxon>
        <taxon>Lachnocladiaceae</taxon>
        <taxon>Vararia</taxon>
    </lineage>
</organism>
<name>A0ACB8Q4Y6_9AGAM</name>
<reference evidence="1" key="1">
    <citation type="submission" date="2021-02" db="EMBL/GenBank/DDBJ databases">
        <authorList>
            <consortium name="DOE Joint Genome Institute"/>
            <person name="Ahrendt S."/>
            <person name="Looney B.P."/>
            <person name="Miyauchi S."/>
            <person name="Morin E."/>
            <person name="Drula E."/>
            <person name="Courty P.E."/>
            <person name="Chicoki N."/>
            <person name="Fauchery L."/>
            <person name="Kohler A."/>
            <person name="Kuo A."/>
            <person name="Labutti K."/>
            <person name="Pangilinan J."/>
            <person name="Lipzen A."/>
            <person name="Riley R."/>
            <person name="Andreopoulos W."/>
            <person name="He G."/>
            <person name="Johnson J."/>
            <person name="Barry K.W."/>
            <person name="Grigoriev I.V."/>
            <person name="Nagy L."/>
            <person name="Hibbett D."/>
            <person name="Henrissat B."/>
            <person name="Matheny P.B."/>
            <person name="Labbe J."/>
            <person name="Martin F."/>
        </authorList>
    </citation>
    <scope>NUCLEOTIDE SEQUENCE</scope>
    <source>
        <strain evidence="1">EC-137</strain>
    </source>
</reference>
<gene>
    <name evidence="1" type="ORF">K488DRAFT_75157</name>
</gene>
<evidence type="ECO:0000313" key="1">
    <source>
        <dbReference type="EMBL" id="KAI0026687.1"/>
    </source>
</evidence>
<reference evidence="1" key="2">
    <citation type="journal article" date="2022" name="New Phytol.">
        <title>Evolutionary transition to the ectomycorrhizal habit in the genomes of a hyperdiverse lineage of mushroom-forming fungi.</title>
        <authorList>
            <person name="Looney B."/>
            <person name="Miyauchi S."/>
            <person name="Morin E."/>
            <person name="Drula E."/>
            <person name="Courty P.E."/>
            <person name="Kohler A."/>
            <person name="Kuo A."/>
            <person name="LaButti K."/>
            <person name="Pangilinan J."/>
            <person name="Lipzen A."/>
            <person name="Riley R."/>
            <person name="Andreopoulos W."/>
            <person name="He G."/>
            <person name="Johnson J."/>
            <person name="Nolan M."/>
            <person name="Tritt A."/>
            <person name="Barry K.W."/>
            <person name="Grigoriev I.V."/>
            <person name="Nagy L.G."/>
            <person name="Hibbett D."/>
            <person name="Henrissat B."/>
            <person name="Matheny P.B."/>
            <person name="Labbe J."/>
            <person name="Martin F.M."/>
        </authorList>
    </citation>
    <scope>NUCLEOTIDE SEQUENCE</scope>
    <source>
        <strain evidence="1">EC-137</strain>
    </source>
</reference>